<gene>
    <name evidence="1" type="ORF">ACFPOU_07660</name>
</gene>
<evidence type="ECO:0000313" key="1">
    <source>
        <dbReference type="EMBL" id="MFC5510999.1"/>
    </source>
</evidence>
<sequence length="156" mass="17396">MNPLESQAQRADSAAIAAILNDTRDEPLRNKATRIALHVLALVPGMANQRSDIMMTSLARYAGKSYVACSNHDRTVLFMGKHAFVLSRDDGGVPWVNSERMYVPDMSYFKGRVRLDDGLSEQLLEYVELLMEAERRAVEVALEYAAEEEPCHAPAP</sequence>
<proteinExistence type="predicted"/>
<organism evidence="1 2">
    <name type="scientific">Massilia jejuensis</name>
    <dbReference type="NCBI Taxonomy" id="648894"/>
    <lineage>
        <taxon>Bacteria</taxon>
        <taxon>Pseudomonadati</taxon>
        <taxon>Pseudomonadota</taxon>
        <taxon>Betaproteobacteria</taxon>
        <taxon>Burkholderiales</taxon>
        <taxon>Oxalobacteraceae</taxon>
        <taxon>Telluria group</taxon>
        <taxon>Massilia</taxon>
    </lineage>
</organism>
<dbReference type="EMBL" id="JBHSMS010000026">
    <property type="protein sequence ID" value="MFC5510999.1"/>
    <property type="molecule type" value="Genomic_DNA"/>
</dbReference>
<comment type="caution">
    <text evidence="1">The sequence shown here is derived from an EMBL/GenBank/DDBJ whole genome shotgun (WGS) entry which is preliminary data.</text>
</comment>
<dbReference type="Proteomes" id="UP001596031">
    <property type="component" value="Unassembled WGS sequence"/>
</dbReference>
<keyword evidence="2" id="KW-1185">Reference proteome</keyword>
<dbReference type="RefSeq" id="WP_379719075.1">
    <property type="nucleotide sequence ID" value="NZ_JBHSMS010000026.1"/>
</dbReference>
<reference evidence="2" key="1">
    <citation type="journal article" date="2019" name="Int. J. Syst. Evol. Microbiol.">
        <title>The Global Catalogue of Microorganisms (GCM) 10K type strain sequencing project: providing services to taxonomists for standard genome sequencing and annotation.</title>
        <authorList>
            <consortium name="The Broad Institute Genomics Platform"/>
            <consortium name="The Broad Institute Genome Sequencing Center for Infectious Disease"/>
            <person name="Wu L."/>
            <person name="Ma J."/>
        </authorList>
    </citation>
    <scope>NUCLEOTIDE SEQUENCE [LARGE SCALE GENOMIC DNA]</scope>
    <source>
        <strain evidence="2">CCUG 38813</strain>
    </source>
</reference>
<accession>A0ABW0PK99</accession>
<name>A0ABW0PK99_9BURK</name>
<evidence type="ECO:0000313" key="2">
    <source>
        <dbReference type="Proteomes" id="UP001596031"/>
    </source>
</evidence>
<protein>
    <submittedName>
        <fullName evidence="1">Uncharacterized protein</fullName>
    </submittedName>
</protein>